<dbReference type="CDD" id="cd00325">
    <property type="entry name" value="chitinase_GH19"/>
    <property type="match status" value="1"/>
</dbReference>
<evidence type="ECO:0000256" key="1">
    <source>
        <dbReference type="ARBA" id="ARBA00023157"/>
    </source>
</evidence>
<reference evidence="3" key="1">
    <citation type="submission" date="2023-06" db="EMBL/GenBank/DDBJ databases">
        <title>Survivors Of The Sea: Transcriptome response of Skeletonema marinoi to long-term dormancy.</title>
        <authorList>
            <person name="Pinder M.I.M."/>
            <person name="Kourtchenko O."/>
            <person name="Robertson E.K."/>
            <person name="Larsson T."/>
            <person name="Maumus F."/>
            <person name="Osuna-Cruz C.M."/>
            <person name="Vancaester E."/>
            <person name="Stenow R."/>
            <person name="Vandepoele K."/>
            <person name="Ploug H."/>
            <person name="Bruchert V."/>
            <person name="Godhe A."/>
            <person name="Topel M."/>
        </authorList>
    </citation>
    <scope>NUCLEOTIDE SEQUENCE</scope>
    <source>
        <strain evidence="3">R05AC</strain>
    </source>
</reference>
<proteinExistence type="predicted"/>
<keyword evidence="1" id="KW-1015">Disulfide bond</keyword>
<dbReference type="EMBL" id="JATAAI010000030">
    <property type="protein sequence ID" value="KAK1736165.1"/>
    <property type="molecule type" value="Genomic_DNA"/>
</dbReference>
<sequence length="483" mass="53774">MKFYFGTFLLLLSISEADAQTATGGALSECANGGCNLGEYCVGNSFLKDVDDTGEYGCSKCNGSRDWWPCNFETTCFCHALDAPRIPPAPRSGVTVNAALDTCRDVLTEDTFNNIVQPTSEEGKQLFTYAGLCDAIYNYNQYHDEKFAQMGTVSQVRRELAAFLSHASVETDGFSVTREEHHCVNPITGLDGNVYCMPCKEQFYSKETKTCTQSYFVDEQSYYKYCDLSRQNNQGCSCTVAGVKMANVPLQDDLRAPAIGYVRADDMYFRRGSFDTSFNYGYMGAGIAIKGDAQYFCEQPDLLATNPQYAWQSGIYKWMEYMPYEFGSTAHKQALKGNFGGTINVLNGPLECPSSMNISEKHVQMVRDRVREICRAGSALGVMLELNQCENSYDRDCQKCDGLEDIYYSCQQDGSCPECNGWEENLLSLAPTVTPAIVKPPTFEDWGKYWNNPNPGTRNGATSSYPSSVWYSIVSVVVLIIHI</sequence>
<keyword evidence="2" id="KW-0732">Signal</keyword>
<evidence type="ECO:0000313" key="4">
    <source>
        <dbReference type="Proteomes" id="UP001224775"/>
    </source>
</evidence>
<organism evidence="3 4">
    <name type="scientific">Skeletonema marinoi</name>
    <dbReference type="NCBI Taxonomy" id="267567"/>
    <lineage>
        <taxon>Eukaryota</taxon>
        <taxon>Sar</taxon>
        <taxon>Stramenopiles</taxon>
        <taxon>Ochrophyta</taxon>
        <taxon>Bacillariophyta</taxon>
        <taxon>Coscinodiscophyceae</taxon>
        <taxon>Thalassiosirophycidae</taxon>
        <taxon>Thalassiosirales</taxon>
        <taxon>Skeletonemataceae</taxon>
        <taxon>Skeletonema</taxon>
        <taxon>Skeletonema marinoi-dohrnii complex</taxon>
    </lineage>
</organism>
<feature type="signal peptide" evidence="2">
    <location>
        <begin position="1"/>
        <end position="19"/>
    </location>
</feature>
<evidence type="ECO:0000256" key="2">
    <source>
        <dbReference type="SAM" id="SignalP"/>
    </source>
</evidence>
<dbReference type="GO" id="GO:0008843">
    <property type="term" value="F:endochitinase activity"/>
    <property type="evidence" value="ECO:0007669"/>
    <property type="project" value="UniProtKB-EC"/>
</dbReference>
<dbReference type="Gene3D" id="1.10.530.10">
    <property type="match status" value="1"/>
</dbReference>
<dbReference type="PANTHER" id="PTHR22595">
    <property type="entry name" value="CHITINASE-RELATED"/>
    <property type="match status" value="1"/>
</dbReference>
<name>A0AAD8XZ74_9STRA</name>
<feature type="chain" id="PRO_5042148018" evidence="2">
    <location>
        <begin position="20"/>
        <end position="483"/>
    </location>
</feature>
<evidence type="ECO:0000313" key="3">
    <source>
        <dbReference type="EMBL" id="KAK1736165.1"/>
    </source>
</evidence>
<dbReference type="Proteomes" id="UP001224775">
    <property type="component" value="Unassembled WGS sequence"/>
</dbReference>
<dbReference type="SUPFAM" id="SSF53955">
    <property type="entry name" value="Lysozyme-like"/>
    <property type="match status" value="1"/>
</dbReference>
<keyword evidence="3" id="KW-0378">Hydrolase</keyword>
<dbReference type="AlphaFoldDB" id="A0AAD8XZ74"/>
<keyword evidence="4" id="KW-1185">Reference proteome</keyword>
<protein>
    <submittedName>
        <fullName evidence="3">Chitinase</fullName>
        <ecNumber evidence="3">3.2.1.14</ecNumber>
    </submittedName>
</protein>
<accession>A0AAD8XZ74</accession>
<dbReference type="EC" id="3.2.1.14" evidence="3"/>
<comment type="caution">
    <text evidence="3">The sequence shown here is derived from an EMBL/GenBank/DDBJ whole genome shotgun (WGS) entry which is preliminary data.</text>
</comment>
<keyword evidence="3" id="KW-0326">Glycosidase</keyword>
<dbReference type="PANTHER" id="PTHR22595:SF79">
    <property type="entry name" value="CHITINASE 12"/>
    <property type="match status" value="1"/>
</dbReference>
<dbReference type="InterPro" id="IPR023346">
    <property type="entry name" value="Lysozyme-like_dom_sf"/>
</dbReference>
<gene>
    <name evidence="3" type="ORF">QTG54_013301</name>
</gene>